<evidence type="ECO:0000313" key="2">
    <source>
        <dbReference type="Proteomes" id="UP001551176"/>
    </source>
</evidence>
<dbReference type="Proteomes" id="UP001551176">
    <property type="component" value="Unassembled WGS sequence"/>
</dbReference>
<reference evidence="1 2" key="1">
    <citation type="submission" date="2024-06" db="EMBL/GenBank/DDBJ databases">
        <title>The Natural Products Discovery Center: Release of the First 8490 Sequenced Strains for Exploring Actinobacteria Biosynthetic Diversity.</title>
        <authorList>
            <person name="Kalkreuter E."/>
            <person name="Kautsar S.A."/>
            <person name="Yang D."/>
            <person name="Bader C.D."/>
            <person name="Teijaro C.N."/>
            <person name="Fluegel L."/>
            <person name="Davis C.M."/>
            <person name="Simpson J.R."/>
            <person name="Lauterbach L."/>
            <person name="Steele A.D."/>
            <person name="Gui C."/>
            <person name="Meng S."/>
            <person name="Li G."/>
            <person name="Viehrig K."/>
            <person name="Ye F."/>
            <person name="Su P."/>
            <person name="Kiefer A.F."/>
            <person name="Nichols A."/>
            <person name="Cepeda A.J."/>
            <person name="Yan W."/>
            <person name="Fan B."/>
            <person name="Jiang Y."/>
            <person name="Adhikari A."/>
            <person name="Zheng C.-J."/>
            <person name="Schuster L."/>
            <person name="Cowan T.M."/>
            <person name="Smanski M.J."/>
            <person name="Chevrette M.G."/>
            <person name="De Carvalho L.P.S."/>
            <person name="Shen B."/>
        </authorList>
    </citation>
    <scope>NUCLEOTIDE SEQUENCE [LARGE SCALE GENOMIC DNA]</scope>
    <source>
        <strain evidence="1 2">NPDC046838</strain>
    </source>
</reference>
<accession>A0ABV3C1T9</accession>
<evidence type="ECO:0000313" key="1">
    <source>
        <dbReference type="EMBL" id="MEU6826975.1"/>
    </source>
</evidence>
<keyword evidence="2" id="KW-1185">Reference proteome</keyword>
<protein>
    <submittedName>
        <fullName evidence="1">Uncharacterized protein</fullName>
    </submittedName>
</protein>
<gene>
    <name evidence="1" type="ORF">ABZ921_40750</name>
</gene>
<dbReference type="EMBL" id="JBEYXV010000037">
    <property type="protein sequence ID" value="MEU6826975.1"/>
    <property type="molecule type" value="Genomic_DNA"/>
</dbReference>
<name>A0ABV3C1T9_9ACTN</name>
<sequence length="54" mass="6095">MAEPKLTLREKAAIVRLELKGIRRAAAGITHQPGLDREVEAIYRKARAREAKNK</sequence>
<dbReference type="RefSeq" id="WP_359358816.1">
    <property type="nucleotide sequence ID" value="NZ_JBEYXV010000037.1"/>
</dbReference>
<organism evidence="1 2">
    <name type="scientific">Streptomyces atriruber</name>
    <dbReference type="NCBI Taxonomy" id="545121"/>
    <lineage>
        <taxon>Bacteria</taxon>
        <taxon>Bacillati</taxon>
        <taxon>Actinomycetota</taxon>
        <taxon>Actinomycetes</taxon>
        <taxon>Kitasatosporales</taxon>
        <taxon>Streptomycetaceae</taxon>
        <taxon>Streptomyces</taxon>
    </lineage>
</organism>
<comment type="caution">
    <text evidence="1">The sequence shown here is derived from an EMBL/GenBank/DDBJ whole genome shotgun (WGS) entry which is preliminary data.</text>
</comment>
<proteinExistence type="predicted"/>